<keyword evidence="1 2" id="KW-0732">Signal</keyword>
<dbReference type="CDD" id="cd19963">
    <property type="entry name" value="PBP1_BMP-like"/>
    <property type="match status" value="1"/>
</dbReference>
<dbReference type="RefSeq" id="WP_045774902.1">
    <property type="nucleotide sequence ID" value="NZ_LAJY01000098.1"/>
</dbReference>
<dbReference type="InterPro" id="IPR003760">
    <property type="entry name" value="PnrA-like"/>
</dbReference>
<dbReference type="Pfam" id="PF02608">
    <property type="entry name" value="Bmp"/>
    <property type="match status" value="1"/>
</dbReference>
<gene>
    <name evidence="4" type="ORF">VZ95_05060</name>
</gene>
<keyword evidence="5" id="KW-1185">Reference proteome</keyword>
<dbReference type="AlphaFoldDB" id="A0A0F3IUI8"/>
<evidence type="ECO:0000256" key="2">
    <source>
        <dbReference type="SAM" id="SignalP"/>
    </source>
</evidence>
<feature type="domain" description="ABC transporter substrate-binding protein PnrA-like" evidence="3">
    <location>
        <begin position="30"/>
        <end position="313"/>
    </location>
</feature>
<sequence>MTSRTLKALLVGAVAALGLTAGATLAADAKTKVAFVYVGPIGDHGWSYRHNEGRLAIEKAFPGKVETTYVESVPEGADAERVIQQLAAKGNNLIFTTSFGYMEPTLKVAARNPKVFFEHATGFKRSANTATYAAKFHEGRTVIGLIAGKMTKSGVVGYIASVPIPEVVSGINAFTLALKSVRPDAQVKVIYVNSWYDPGKEAAAAKALLDQGADILTQHTDSPAPIQVAEERGVYAFGQASDMTKFGPKAHLTAIVDNWDNYYVARTKAVMDKTWKSGDVWEGFETGMVALAPYNPVLPKDVVELAETARKDIIAGKRHPFTGPILDKDGKERVAAGKTATDPEILSMDWYVQGVSGDLPKK</sequence>
<evidence type="ECO:0000313" key="5">
    <source>
        <dbReference type="Proteomes" id="UP000033774"/>
    </source>
</evidence>
<name>A0A0F3IUI8_9PROT</name>
<feature type="chain" id="PRO_5002462780" description="ABC transporter substrate-binding protein PnrA-like domain-containing protein" evidence="2">
    <location>
        <begin position="27"/>
        <end position="362"/>
    </location>
</feature>
<proteinExistence type="predicted"/>
<accession>A0A0F3IUI8</accession>
<protein>
    <recommendedName>
        <fullName evidence="3">ABC transporter substrate-binding protein PnrA-like domain-containing protein</fullName>
    </recommendedName>
</protein>
<dbReference type="InterPro" id="IPR052910">
    <property type="entry name" value="ABC-Purine-Binding"/>
</dbReference>
<dbReference type="EMBL" id="LAJY01000098">
    <property type="protein sequence ID" value="KJV10410.1"/>
    <property type="molecule type" value="Genomic_DNA"/>
</dbReference>
<dbReference type="PANTHER" id="PTHR43208:SF1">
    <property type="entry name" value="ABC TRANSPORTER SUBSTRATE-BINDING PROTEIN"/>
    <property type="match status" value="1"/>
</dbReference>
<dbReference type="PATRIC" id="fig|552518.3.peg.4961"/>
<dbReference type="Proteomes" id="UP000033774">
    <property type="component" value="Unassembled WGS sequence"/>
</dbReference>
<dbReference type="GO" id="GO:0005886">
    <property type="term" value="C:plasma membrane"/>
    <property type="evidence" value="ECO:0007669"/>
    <property type="project" value="InterPro"/>
</dbReference>
<evidence type="ECO:0000259" key="3">
    <source>
        <dbReference type="Pfam" id="PF02608"/>
    </source>
</evidence>
<reference evidence="4 5" key="1">
    <citation type="submission" date="2015-03" db="EMBL/GenBank/DDBJ databases">
        <title>Draft genome sequence of Elstera litoralis.</title>
        <authorList>
            <person name="Rahalkar M.C."/>
            <person name="Dhakephalkar P.K."/>
            <person name="Pore S.D."/>
            <person name="Arora P."/>
            <person name="Kapse N.G."/>
            <person name="Pandit P.S."/>
        </authorList>
    </citation>
    <scope>NUCLEOTIDE SEQUENCE [LARGE SCALE GENOMIC DNA]</scope>
    <source>
        <strain evidence="4 5">Dia-1</strain>
    </source>
</reference>
<evidence type="ECO:0000256" key="1">
    <source>
        <dbReference type="ARBA" id="ARBA00022729"/>
    </source>
</evidence>
<dbReference type="PANTHER" id="PTHR43208">
    <property type="entry name" value="ABC TRANSPORTER SUBSTRATE-BINDING PROTEIN"/>
    <property type="match status" value="1"/>
</dbReference>
<dbReference type="Gene3D" id="3.40.50.2300">
    <property type="match status" value="2"/>
</dbReference>
<organism evidence="4 5">
    <name type="scientific">Elstera litoralis</name>
    <dbReference type="NCBI Taxonomy" id="552518"/>
    <lineage>
        <taxon>Bacteria</taxon>
        <taxon>Pseudomonadati</taxon>
        <taxon>Pseudomonadota</taxon>
        <taxon>Alphaproteobacteria</taxon>
        <taxon>Rhodospirillales</taxon>
        <taxon>Rhodospirillaceae</taxon>
        <taxon>Elstera</taxon>
    </lineage>
</organism>
<feature type="signal peptide" evidence="2">
    <location>
        <begin position="1"/>
        <end position="26"/>
    </location>
</feature>
<evidence type="ECO:0000313" key="4">
    <source>
        <dbReference type="EMBL" id="KJV10410.1"/>
    </source>
</evidence>
<comment type="caution">
    <text evidence="4">The sequence shown here is derived from an EMBL/GenBank/DDBJ whole genome shotgun (WGS) entry which is preliminary data.</text>
</comment>